<dbReference type="Gene3D" id="3.50.50.60">
    <property type="entry name" value="FAD/NAD(P)-binding domain"/>
    <property type="match status" value="2"/>
</dbReference>
<evidence type="ECO:0000256" key="2">
    <source>
        <dbReference type="ARBA" id="ARBA00022630"/>
    </source>
</evidence>
<dbReference type="InterPro" id="IPR036188">
    <property type="entry name" value="FAD/NAD-bd_sf"/>
</dbReference>
<dbReference type="SUPFAM" id="SSF54373">
    <property type="entry name" value="FAD-linked reductases, C-terminal domain"/>
    <property type="match status" value="1"/>
</dbReference>
<evidence type="ECO:0000313" key="7">
    <source>
        <dbReference type="Proteomes" id="UP001205890"/>
    </source>
</evidence>
<dbReference type="InterPro" id="IPR007867">
    <property type="entry name" value="GMC_OxRtase_C"/>
</dbReference>
<keyword evidence="2" id="KW-0285">Flavoprotein</keyword>
<dbReference type="PANTHER" id="PTHR46056">
    <property type="entry name" value="LONG-CHAIN-ALCOHOL OXIDASE"/>
    <property type="match status" value="1"/>
</dbReference>
<accession>A0ABT1LBZ2</accession>
<protein>
    <submittedName>
        <fullName evidence="6">GMC oxidoreductase</fullName>
    </submittedName>
</protein>
<evidence type="ECO:0000256" key="1">
    <source>
        <dbReference type="ARBA" id="ARBA00010790"/>
    </source>
</evidence>
<comment type="caution">
    <text evidence="6">The sequence shown here is derived from an EMBL/GenBank/DDBJ whole genome shotgun (WGS) entry which is preliminary data.</text>
</comment>
<dbReference type="PROSITE" id="PS51379">
    <property type="entry name" value="4FE4S_FER_2"/>
    <property type="match status" value="1"/>
</dbReference>
<evidence type="ECO:0000313" key="6">
    <source>
        <dbReference type="EMBL" id="MCP8938563.1"/>
    </source>
</evidence>
<reference evidence="6 7" key="1">
    <citation type="submission" date="2022-07" db="EMBL/GenBank/DDBJ databases">
        <authorList>
            <person name="Li W.-J."/>
            <person name="Deng Q.-Q."/>
        </authorList>
    </citation>
    <scope>NUCLEOTIDE SEQUENCE [LARGE SCALE GENOMIC DNA]</scope>
    <source>
        <strain evidence="6 7">SYSU M60028</strain>
    </source>
</reference>
<comment type="similarity">
    <text evidence="1">Belongs to the GMC oxidoreductase family.</text>
</comment>
<keyword evidence="7" id="KW-1185">Reference proteome</keyword>
<dbReference type="Pfam" id="PF13618">
    <property type="entry name" value="Gluconate_2-dh3"/>
    <property type="match status" value="1"/>
</dbReference>
<dbReference type="Pfam" id="PF13450">
    <property type="entry name" value="NAD_binding_8"/>
    <property type="match status" value="1"/>
</dbReference>
<evidence type="ECO:0000256" key="3">
    <source>
        <dbReference type="ARBA" id="ARBA00022827"/>
    </source>
</evidence>
<dbReference type="Proteomes" id="UP001205890">
    <property type="component" value="Unassembled WGS sequence"/>
</dbReference>
<dbReference type="InterPro" id="IPR027056">
    <property type="entry name" value="Gluconate_2DH_su3"/>
</dbReference>
<dbReference type="EMBL" id="JANCLU010000006">
    <property type="protein sequence ID" value="MCP8938563.1"/>
    <property type="molecule type" value="Genomic_DNA"/>
</dbReference>
<dbReference type="InterPro" id="IPR017896">
    <property type="entry name" value="4Fe4S_Fe-S-bd"/>
</dbReference>
<dbReference type="PANTHER" id="PTHR46056:SF12">
    <property type="entry name" value="LONG-CHAIN-ALCOHOL OXIDASE"/>
    <property type="match status" value="1"/>
</dbReference>
<evidence type="ECO:0000256" key="4">
    <source>
        <dbReference type="ARBA" id="ARBA00023002"/>
    </source>
</evidence>
<feature type="domain" description="4Fe-4S ferredoxin-type" evidence="5">
    <location>
        <begin position="348"/>
        <end position="378"/>
    </location>
</feature>
<sequence>MSLNPNPMHALDPMLDAIVDRIVPGGETPGAREAGTAAYVRARLAADPSAADTVARGAAALDETARWRFGVAFAALDPARQDEMLAAEARAPWFAALAEWTTEGFYADEGSGGNAGNHSWTALGYDPRLPPVGPLVSPSATAGLDEIDEVHDVIVVGAGAGGGVVACVLAEAGHRVLLLERGPGDPTTLGMARDHLRNQRLSAYGHNAGPDIEGHPRVVVEPGGGERVVRPHENGYQNNAAVVGSGTVVYGAQAWRFHPDDFRMASRYGSPEGSSLADWPFDYGEIEPWYERAEWEIGVAGSPSGQHAPRRRGYPMPPVPGYASRRVLERGAAAIGIPTVIPPLLINTAPRHGRAACAECGSCVGFACPVDAKNGTQNTVIPRALATGRCTLATSATVSRVNVDSRGVVRGVTVVGNAGGRTLERSFRARAVVLCAGAIETARLMLNSACDAAPGGLGNANGWVGRNLQGHFSPMVYGRFEEPVYDPRGPGVSIASTAFNHGNPGLIGGSMMADDFIMLPVIFWKRAMPGDAPRWGLAAKEEMQRSYRYVSRLFSPVQEIPTLDSRVSVDPAVRDRFGIPVARLSGVVHPETMRTALFMRERALDWLRASGATRTWHDPLVFRLSAGQHQAGTCRMGTDPTTSVTDPWGRVWGHDNLFVADGSLHPTNGGFNPVLTILALAFRTAEHVSRHI</sequence>
<dbReference type="RefSeq" id="WP_254740616.1">
    <property type="nucleotide sequence ID" value="NZ_JANCLU010000006.1"/>
</dbReference>
<evidence type="ECO:0000259" key="5">
    <source>
        <dbReference type="PROSITE" id="PS51379"/>
    </source>
</evidence>
<keyword evidence="3" id="KW-0274">FAD</keyword>
<name>A0ABT1LBZ2_9HYPH</name>
<dbReference type="Pfam" id="PF05199">
    <property type="entry name" value="GMC_oxred_C"/>
    <property type="match status" value="1"/>
</dbReference>
<dbReference type="InterPro" id="IPR000172">
    <property type="entry name" value="GMC_OxRdtase_N"/>
</dbReference>
<organism evidence="6 7">
    <name type="scientific">Alsobacter ponti</name>
    <dbReference type="NCBI Taxonomy" id="2962936"/>
    <lineage>
        <taxon>Bacteria</taxon>
        <taxon>Pseudomonadati</taxon>
        <taxon>Pseudomonadota</taxon>
        <taxon>Alphaproteobacteria</taxon>
        <taxon>Hyphomicrobiales</taxon>
        <taxon>Alsobacteraceae</taxon>
        <taxon>Alsobacter</taxon>
    </lineage>
</organism>
<dbReference type="Pfam" id="PF00732">
    <property type="entry name" value="GMC_oxred_N"/>
    <property type="match status" value="1"/>
</dbReference>
<dbReference type="SUPFAM" id="SSF51905">
    <property type="entry name" value="FAD/NAD(P)-binding domain"/>
    <property type="match status" value="1"/>
</dbReference>
<gene>
    <name evidence="6" type="ORF">NK718_08555</name>
</gene>
<keyword evidence="4" id="KW-0560">Oxidoreductase</keyword>
<proteinExistence type="inferred from homology"/>